<dbReference type="KEGG" id="muc:MuYL_3359"/>
<dbReference type="AlphaFoldDB" id="A0A223NZW3"/>
<evidence type="ECO:0000313" key="2">
    <source>
        <dbReference type="EMBL" id="ASU35244.1"/>
    </source>
</evidence>
<sequence length="105" mass="12045">MAPDKFTAMENYLLSISKTEAAKDGTIHDPQSKLKIKVFDLLKSRFTPSSGEKRFFVTAGDETLAFETKGYKKHRELLILQMIAWYCLYLGLIEVQIHSSWPLSM</sequence>
<name>A0A223NZW3_9SPHI</name>
<reference evidence="2 3" key="1">
    <citation type="submission" date="2017-08" db="EMBL/GenBank/DDBJ databases">
        <title>Complete genome sequence of Mucilaginibacter sp. strain BJC16-A31.</title>
        <authorList>
            <consortium name="Henan University of Science and Technology"/>
            <person name="You X."/>
        </authorList>
    </citation>
    <scope>NUCLEOTIDE SEQUENCE [LARGE SCALE GENOMIC DNA]</scope>
    <source>
        <strain evidence="2 3">BJC16-A31</strain>
    </source>
</reference>
<keyword evidence="3" id="KW-1185">Reference proteome</keyword>
<keyword evidence="1" id="KW-0472">Membrane</keyword>
<accession>A0A223NZW3</accession>
<gene>
    <name evidence="2" type="ORF">MuYL_3359</name>
</gene>
<protein>
    <submittedName>
        <fullName evidence="2">Uncharacterized protein</fullName>
    </submittedName>
</protein>
<feature type="transmembrane region" description="Helical" evidence="1">
    <location>
        <begin position="77"/>
        <end position="97"/>
    </location>
</feature>
<evidence type="ECO:0000256" key="1">
    <source>
        <dbReference type="SAM" id="Phobius"/>
    </source>
</evidence>
<keyword evidence="1" id="KW-1133">Transmembrane helix</keyword>
<organism evidence="2 3">
    <name type="scientific">Mucilaginibacter xinganensis</name>
    <dbReference type="NCBI Taxonomy" id="1234841"/>
    <lineage>
        <taxon>Bacteria</taxon>
        <taxon>Pseudomonadati</taxon>
        <taxon>Bacteroidota</taxon>
        <taxon>Sphingobacteriia</taxon>
        <taxon>Sphingobacteriales</taxon>
        <taxon>Sphingobacteriaceae</taxon>
        <taxon>Mucilaginibacter</taxon>
    </lineage>
</organism>
<evidence type="ECO:0000313" key="3">
    <source>
        <dbReference type="Proteomes" id="UP000215002"/>
    </source>
</evidence>
<proteinExistence type="predicted"/>
<keyword evidence="1" id="KW-0812">Transmembrane</keyword>
<dbReference type="EMBL" id="CP022743">
    <property type="protein sequence ID" value="ASU35244.1"/>
    <property type="molecule type" value="Genomic_DNA"/>
</dbReference>
<dbReference type="Proteomes" id="UP000215002">
    <property type="component" value="Chromosome"/>
</dbReference>